<evidence type="ECO:0000313" key="6">
    <source>
        <dbReference type="Proteomes" id="UP001355653"/>
    </source>
</evidence>
<evidence type="ECO:0000256" key="3">
    <source>
        <dbReference type="ARBA" id="ARBA00022842"/>
    </source>
</evidence>
<dbReference type="PANTHER" id="PTHR13794">
    <property type="entry name" value="ENOLASE SUPERFAMILY, MANDELATE RACEMASE"/>
    <property type="match status" value="1"/>
</dbReference>
<feature type="domain" description="Enolase C-terminal" evidence="4">
    <location>
        <begin position="4"/>
        <end position="123"/>
    </location>
</feature>
<sequence length="134" mass="15331">MFNHRKLADELNVPIALGEHVYTKYAFRDYIQQGAVEYVQADVTRLAGVTEWLQVAALAHAYDLPVCPHVGDMGQIHQHLVAATPNAIMLEYIPWIRHIFEEPATVKNGYYVLPEMPGASTTIIQRYFDEYRVK</sequence>
<dbReference type="InterPro" id="IPR046945">
    <property type="entry name" value="RHMD-like"/>
</dbReference>
<dbReference type="RefSeq" id="WP_246069371.1">
    <property type="nucleotide sequence ID" value="NZ_JAROBY010000017.1"/>
</dbReference>
<reference evidence="5 6" key="1">
    <citation type="submission" date="2023-03" db="EMBL/GenBank/DDBJ databases">
        <title>Bacillus Genome Sequencing.</title>
        <authorList>
            <person name="Dunlap C."/>
        </authorList>
    </citation>
    <scope>NUCLEOTIDE SEQUENCE [LARGE SCALE GENOMIC DNA]</scope>
    <source>
        <strain evidence="5 6">NRS-1351</strain>
    </source>
</reference>
<comment type="caution">
    <text evidence="5">The sequence shown here is derived from an EMBL/GenBank/DDBJ whole genome shotgun (WGS) entry which is preliminary data.</text>
</comment>
<dbReference type="InterPro" id="IPR036849">
    <property type="entry name" value="Enolase-like_C_sf"/>
</dbReference>
<dbReference type="InterPro" id="IPR029065">
    <property type="entry name" value="Enolase_C-like"/>
</dbReference>
<keyword evidence="2" id="KW-0479">Metal-binding</keyword>
<keyword evidence="6" id="KW-1185">Reference proteome</keyword>
<dbReference type="SUPFAM" id="SSF51604">
    <property type="entry name" value="Enolase C-terminal domain-like"/>
    <property type="match status" value="1"/>
</dbReference>
<protein>
    <submittedName>
        <fullName evidence="5">Enolase C-terminal domain-like protein</fullName>
    </submittedName>
</protein>
<dbReference type="Gene3D" id="3.20.20.120">
    <property type="entry name" value="Enolase-like C-terminal domain"/>
    <property type="match status" value="1"/>
</dbReference>
<dbReference type="Proteomes" id="UP001355653">
    <property type="component" value="Unassembled WGS sequence"/>
</dbReference>
<organism evidence="5 6">
    <name type="scientific">Paenibacillus chondroitinus</name>
    <dbReference type="NCBI Taxonomy" id="59842"/>
    <lineage>
        <taxon>Bacteria</taxon>
        <taxon>Bacillati</taxon>
        <taxon>Bacillota</taxon>
        <taxon>Bacilli</taxon>
        <taxon>Bacillales</taxon>
        <taxon>Paenibacillaceae</taxon>
        <taxon>Paenibacillus</taxon>
    </lineage>
</organism>
<evidence type="ECO:0000256" key="1">
    <source>
        <dbReference type="ARBA" id="ARBA00001946"/>
    </source>
</evidence>
<gene>
    <name evidence="5" type="ORF">P5G65_12225</name>
</gene>
<dbReference type="EMBL" id="JAROBY010000017">
    <property type="protein sequence ID" value="MEB4794666.1"/>
    <property type="molecule type" value="Genomic_DNA"/>
</dbReference>
<keyword evidence="3" id="KW-0460">Magnesium</keyword>
<evidence type="ECO:0000256" key="2">
    <source>
        <dbReference type="ARBA" id="ARBA00022723"/>
    </source>
</evidence>
<dbReference type="PANTHER" id="PTHR13794:SF58">
    <property type="entry name" value="MITOCHONDRIAL ENOLASE SUPERFAMILY MEMBER 1"/>
    <property type="match status" value="1"/>
</dbReference>
<evidence type="ECO:0000259" key="4">
    <source>
        <dbReference type="Pfam" id="PF13378"/>
    </source>
</evidence>
<accession>A0ABU6DA95</accession>
<evidence type="ECO:0000313" key="5">
    <source>
        <dbReference type="EMBL" id="MEB4794666.1"/>
    </source>
</evidence>
<name>A0ABU6DA95_9BACL</name>
<dbReference type="Pfam" id="PF13378">
    <property type="entry name" value="MR_MLE_C"/>
    <property type="match status" value="1"/>
</dbReference>
<proteinExistence type="predicted"/>
<comment type="cofactor">
    <cofactor evidence="1">
        <name>Mg(2+)</name>
        <dbReference type="ChEBI" id="CHEBI:18420"/>
    </cofactor>
</comment>